<evidence type="ECO:0000256" key="2">
    <source>
        <dbReference type="ARBA" id="ARBA00023015"/>
    </source>
</evidence>
<dbReference type="Pfam" id="PF00072">
    <property type="entry name" value="Response_reg"/>
    <property type="match status" value="1"/>
</dbReference>
<accession>A0ABT8FKW1</accession>
<dbReference type="SMART" id="SM00862">
    <property type="entry name" value="Trans_reg_C"/>
    <property type="match status" value="1"/>
</dbReference>
<dbReference type="CDD" id="cd00383">
    <property type="entry name" value="trans_reg_C"/>
    <property type="match status" value="1"/>
</dbReference>
<dbReference type="PANTHER" id="PTHR48111:SF4">
    <property type="entry name" value="DNA-BINDING DUAL TRANSCRIPTIONAL REGULATOR OMPR"/>
    <property type="match status" value="1"/>
</dbReference>
<evidence type="ECO:0000256" key="6">
    <source>
        <dbReference type="PROSITE-ProRule" id="PRU01091"/>
    </source>
</evidence>
<evidence type="ECO:0000259" key="8">
    <source>
        <dbReference type="PROSITE" id="PS51755"/>
    </source>
</evidence>
<keyword evidence="2" id="KW-0805">Transcription regulation</keyword>
<dbReference type="PANTHER" id="PTHR48111">
    <property type="entry name" value="REGULATOR OF RPOS"/>
    <property type="match status" value="1"/>
</dbReference>
<dbReference type="Proteomes" id="UP001168620">
    <property type="component" value="Unassembled WGS sequence"/>
</dbReference>
<dbReference type="SUPFAM" id="SSF52172">
    <property type="entry name" value="CheY-like"/>
    <property type="match status" value="1"/>
</dbReference>
<dbReference type="SUPFAM" id="SSF46894">
    <property type="entry name" value="C-terminal effector domain of the bipartite response regulators"/>
    <property type="match status" value="1"/>
</dbReference>
<evidence type="ECO:0000313" key="9">
    <source>
        <dbReference type="EMBL" id="MDN4175328.1"/>
    </source>
</evidence>
<proteinExistence type="predicted"/>
<dbReference type="EMBL" id="JAUHJQ010000012">
    <property type="protein sequence ID" value="MDN4175328.1"/>
    <property type="molecule type" value="Genomic_DNA"/>
</dbReference>
<evidence type="ECO:0000256" key="3">
    <source>
        <dbReference type="ARBA" id="ARBA00023125"/>
    </source>
</evidence>
<dbReference type="InterPro" id="IPR011006">
    <property type="entry name" value="CheY-like_superfamily"/>
</dbReference>
<keyword evidence="4" id="KW-0804">Transcription</keyword>
<keyword evidence="3 6" id="KW-0238">DNA-binding</keyword>
<dbReference type="InterPro" id="IPR036388">
    <property type="entry name" value="WH-like_DNA-bd_sf"/>
</dbReference>
<evidence type="ECO:0000313" key="10">
    <source>
        <dbReference type="Proteomes" id="UP001168620"/>
    </source>
</evidence>
<dbReference type="Pfam" id="PF00486">
    <property type="entry name" value="Trans_reg_C"/>
    <property type="match status" value="1"/>
</dbReference>
<evidence type="ECO:0000259" key="7">
    <source>
        <dbReference type="PROSITE" id="PS50110"/>
    </source>
</evidence>
<name>A0ABT8FKW1_9ACTN</name>
<organism evidence="9 10">
    <name type="scientific">Nocardioides oceani</name>
    <dbReference type="NCBI Taxonomy" id="3058369"/>
    <lineage>
        <taxon>Bacteria</taxon>
        <taxon>Bacillati</taxon>
        <taxon>Actinomycetota</taxon>
        <taxon>Actinomycetes</taxon>
        <taxon>Propionibacteriales</taxon>
        <taxon>Nocardioidaceae</taxon>
        <taxon>Nocardioides</taxon>
    </lineage>
</organism>
<dbReference type="InterPro" id="IPR016032">
    <property type="entry name" value="Sig_transdc_resp-reg_C-effctor"/>
</dbReference>
<keyword evidence="10" id="KW-1185">Reference proteome</keyword>
<evidence type="ECO:0000256" key="1">
    <source>
        <dbReference type="ARBA" id="ARBA00022553"/>
    </source>
</evidence>
<dbReference type="PROSITE" id="PS51755">
    <property type="entry name" value="OMPR_PHOB"/>
    <property type="match status" value="1"/>
</dbReference>
<dbReference type="SMART" id="SM00448">
    <property type="entry name" value="REC"/>
    <property type="match status" value="1"/>
</dbReference>
<dbReference type="RefSeq" id="WP_300954570.1">
    <property type="nucleotide sequence ID" value="NZ_JAUHJQ010000012.1"/>
</dbReference>
<dbReference type="InterPro" id="IPR001789">
    <property type="entry name" value="Sig_transdc_resp-reg_receiver"/>
</dbReference>
<dbReference type="Gene3D" id="3.40.50.2300">
    <property type="match status" value="1"/>
</dbReference>
<feature type="modified residue" description="4-aspartylphosphate" evidence="5">
    <location>
        <position position="58"/>
    </location>
</feature>
<dbReference type="InterPro" id="IPR039420">
    <property type="entry name" value="WalR-like"/>
</dbReference>
<gene>
    <name evidence="9" type="ORF">QWY28_20350</name>
</gene>
<dbReference type="Gene3D" id="6.10.250.690">
    <property type="match status" value="1"/>
</dbReference>
<protein>
    <submittedName>
        <fullName evidence="9">Response regulator transcription factor</fullName>
    </submittedName>
</protein>
<comment type="caution">
    <text evidence="9">The sequence shown here is derived from an EMBL/GenBank/DDBJ whole genome shotgun (WGS) entry which is preliminary data.</text>
</comment>
<sequence length="249" mass="26848">MERSHQGQRAVVVDDDEDIRLLVQHVLQQIGLEVVTAATGEEGVEAVRRTDPDLVTLDLSLPDVDGVEVCRRLREFSNAYVVMVTGRVEESDRLVGLEVGADDYLSKPFSPRELHARAAALLRRPRAPMAGGEAPAGPSNAAPAAAPPVDAGGGLVLVPVDHVALLDGLPLPLTPAEVSLLAAFAAHPGRTWERGDLVREVWEGEFIESDFLVDVHVASLRRKLRKAGRSDHEWIRTVGGVGYAFQTPA</sequence>
<evidence type="ECO:0000256" key="5">
    <source>
        <dbReference type="PROSITE-ProRule" id="PRU00169"/>
    </source>
</evidence>
<keyword evidence="1 5" id="KW-0597">Phosphoprotein</keyword>
<dbReference type="PROSITE" id="PS50110">
    <property type="entry name" value="RESPONSE_REGULATORY"/>
    <property type="match status" value="1"/>
</dbReference>
<feature type="domain" description="OmpR/PhoB-type" evidence="8">
    <location>
        <begin position="146"/>
        <end position="247"/>
    </location>
</feature>
<feature type="domain" description="Response regulatory" evidence="7">
    <location>
        <begin position="9"/>
        <end position="122"/>
    </location>
</feature>
<feature type="DNA-binding region" description="OmpR/PhoB-type" evidence="6">
    <location>
        <begin position="146"/>
        <end position="247"/>
    </location>
</feature>
<evidence type="ECO:0000256" key="4">
    <source>
        <dbReference type="ARBA" id="ARBA00023163"/>
    </source>
</evidence>
<reference evidence="9" key="1">
    <citation type="submission" date="2023-06" db="EMBL/GenBank/DDBJ databases">
        <title>Draft genome sequence of Nocardioides sp. SOB77.</title>
        <authorList>
            <person name="Zhang G."/>
        </authorList>
    </citation>
    <scope>NUCLEOTIDE SEQUENCE</scope>
    <source>
        <strain evidence="9">SOB77</strain>
    </source>
</reference>
<dbReference type="InterPro" id="IPR001867">
    <property type="entry name" value="OmpR/PhoB-type_DNA-bd"/>
</dbReference>
<dbReference type="Gene3D" id="1.10.10.10">
    <property type="entry name" value="Winged helix-like DNA-binding domain superfamily/Winged helix DNA-binding domain"/>
    <property type="match status" value="1"/>
</dbReference>